<organism evidence="6 7">
    <name type="scientific">Jiangella ureilytica</name>
    <dbReference type="NCBI Taxonomy" id="2530374"/>
    <lineage>
        <taxon>Bacteria</taxon>
        <taxon>Bacillati</taxon>
        <taxon>Actinomycetota</taxon>
        <taxon>Actinomycetes</taxon>
        <taxon>Jiangellales</taxon>
        <taxon>Jiangellaceae</taxon>
        <taxon>Jiangella</taxon>
    </lineage>
</organism>
<dbReference type="Proteomes" id="UP000295621">
    <property type="component" value="Unassembled WGS sequence"/>
</dbReference>
<dbReference type="PANTHER" id="PTHR35005:SF1">
    <property type="entry name" value="2-AMINO-5-FORMYLAMINO-6-RIBOSYLAMINOPYRIMIDIN-4(3H)-ONE 5'-MONOPHOSPHATE DEFORMYLASE"/>
    <property type="match status" value="1"/>
</dbReference>
<dbReference type="GO" id="GO:0009231">
    <property type="term" value="P:riboflavin biosynthetic process"/>
    <property type="evidence" value="ECO:0007669"/>
    <property type="project" value="TreeGrafter"/>
</dbReference>
<dbReference type="InterPro" id="IPR024087">
    <property type="entry name" value="Creatininase-like_sf"/>
</dbReference>
<sequence>MTLLRWADVSRETLNEALPEALVVLPVGATEQHGRHLATGTDALLAATAAERAAELAAGRVNRTLVLAPVLPFGASDHHLAFGGTLSLTPETLLAVLVDLLRSVAADGGRRVVLVNGHGGNVGVCHAAAAAASTRHRLAVAHVDYWRFAADDPAGGVPGHAGEFETSLVAAVRPHAVGPVPPRTQPLPEATGAPQPKGVTVHDAALWTAIDGYTDHPERAGAEHGGAWLDTVVAGLAACLAGLTETL</sequence>
<evidence type="ECO:0000256" key="1">
    <source>
        <dbReference type="ARBA" id="ARBA00001947"/>
    </source>
</evidence>
<dbReference type="SUPFAM" id="SSF102215">
    <property type="entry name" value="Creatininase"/>
    <property type="match status" value="1"/>
</dbReference>
<comment type="caution">
    <text evidence="6">The sequence shown here is derived from an EMBL/GenBank/DDBJ whole genome shotgun (WGS) entry which is preliminary data.</text>
</comment>
<dbReference type="Pfam" id="PF02633">
    <property type="entry name" value="Creatininase"/>
    <property type="match status" value="1"/>
</dbReference>
<dbReference type="OrthoDB" id="9801445at2"/>
<dbReference type="InterPro" id="IPR003785">
    <property type="entry name" value="Creatininase/forma_Hydrolase"/>
</dbReference>
<evidence type="ECO:0000256" key="4">
    <source>
        <dbReference type="ARBA" id="ARBA00022833"/>
    </source>
</evidence>
<evidence type="ECO:0000256" key="3">
    <source>
        <dbReference type="ARBA" id="ARBA00022801"/>
    </source>
</evidence>
<comment type="similarity">
    <text evidence="5">Belongs to the creatininase superfamily.</text>
</comment>
<dbReference type="GO" id="GO:0046872">
    <property type="term" value="F:metal ion binding"/>
    <property type="evidence" value="ECO:0007669"/>
    <property type="project" value="UniProtKB-KW"/>
</dbReference>
<protein>
    <submittedName>
        <fullName evidence="6">Creatininase family protein</fullName>
    </submittedName>
</protein>
<accession>A0A4R4RPI3</accession>
<dbReference type="Gene3D" id="3.40.50.10310">
    <property type="entry name" value="Creatininase"/>
    <property type="match status" value="1"/>
</dbReference>
<dbReference type="AlphaFoldDB" id="A0A4R4RPI3"/>
<evidence type="ECO:0000313" key="7">
    <source>
        <dbReference type="Proteomes" id="UP000295621"/>
    </source>
</evidence>
<keyword evidence="4" id="KW-0862">Zinc</keyword>
<dbReference type="GO" id="GO:0016811">
    <property type="term" value="F:hydrolase activity, acting on carbon-nitrogen (but not peptide) bonds, in linear amides"/>
    <property type="evidence" value="ECO:0007669"/>
    <property type="project" value="TreeGrafter"/>
</dbReference>
<name>A0A4R4RPI3_9ACTN</name>
<dbReference type="EMBL" id="SMKL01000020">
    <property type="protein sequence ID" value="TDC51771.1"/>
    <property type="molecule type" value="Genomic_DNA"/>
</dbReference>
<evidence type="ECO:0000256" key="2">
    <source>
        <dbReference type="ARBA" id="ARBA00022723"/>
    </source>
</evidence>
<dbReference type="RefSeq" id="WP_131982358.1">
    <property type="nucleotide sequence ID" value="NZ_SMKL01000020.1"/>
</dbReference>
<keyword evidence="2" id="KW-0479">Metal-binding</keyword>
<comment type="cofactor">
    <cofactor evidence="1">
        <name>Zn(2+)</name>
        <dbReference type="ChEBI" id="CHEBI:29105"/>
    </cofactor>
</comment>
<dbReference type="PANTHER" id="PTHR35005">
    <property type="entry name" value="3-DEHYDRO-SCYLLO-INOSOSE HYDROLASE"/>
    <property type="match status" value="1"/>
</dbReference>
<evidence type="ECO:0000313" key="6">
    <source>
        <dbReference type="EMBL" id="TDC51771.1"/>
    </source>
</evidence>
<keyword evidence="3" id="KW-0378">Hydrolase</keyword>
<reference evidence="6 7" key="1">
    <citation type="submission" date="2019-02" db="EMBL/GenBank/DDBJ databases">
        <title>Draft genome sequences of novel Actinobacteria.</title>
        <authorList>
            <person name="Sahin N."/>
            <person name="Ay H."/>
            <person name="Saygin H."/>
        </authorList>
    </citation>
    <scope>NUCLEOTIDE SEQUENCE [LARGE SCALE GENOMIC DNA]</scope>
    <source>
        <strain evidence="6 7">KC603</strain>
    </source>
</reference>
<evidence type="ECO:0000256" key="5">
    <source>
        <dbReference type="ARBA" id="ARBA00024029"/>
    </source>
</evidence>
<proteinExistence type="inferred from homology"/>
<keyword evidence="7" id="KW-1185">Reference proteome</keyword>
<gene>
    <name evidence="6" type="ORF">E1212_11240</name>
</gene>